<evidence type="ECO:0000313" key="3">
    <source>
        <dbReference type="Proteomes" id="UP000078544"/>
    </source>
</evidence>
<name>A0A166UCM5_9HYPO</name>
<feature type="compositionally biased region" description="Basic and acidic residues" evidence="1">
    <location>
        <begin position="571"/>
        <end position="605"/>
    </location>
</feature>
<dbReference type="AlphaFoldDB" id="A0A166UCM5"/>
<comment type="caution">
    <text evidence="2">The sequence shown here is derived from an EMBL/GenBank/DDBJ whole genome shotgun (WGS) entry which is preliminary data.</text>
</comment>
<reference evidence="2 3" key="1">
    <citation type="journal article" date="2016" name="Genome Biol. Evol.">
        <title>Divergent and convergent evolution of fungal pathogenicity.</title>
        <authorList>
            <person name="Shang Y."/>
            <person name="Xiao G."/>
            <person name="Zheng P."/>
            <person name="Cen K."/>
            <person name="Zhan S."/>
            <person name="Wang C."/>
        </authorList>
    </citation>
    <scope>NUCLEOTIDE SEQUENCE [LARGE SCALE GENOMIC DNA]</scope>
    <source>
        <strain evidence="2 3">RCEF 2490</strain>
    </source>
</reference>
<feature type="compositionally biased region" description="Polar residues" evidence="1">
    <location>
        <begin position="606"/>
        <end position="616"/>
    </location>
</feature>
<gene>
    <name evidence="2" type="ORF">AAL_01680</name>
</gene>
<feature type="compositionally biased region" description="Low complexity" evidence="1">
    <location>
        <begin position="108"/>
        <end position="124"/>
    </location>
</feature>
<feature type="compositionally biased region" description="Basic residues" evidence="1">
    <location>
        <begin position="533"/>
        <end position="543"/>
    </location>
</feature>
<evidence type="ECO:0000313" key="2">
    <source>
        <dbReference type="EMBL" id="OAA32348.1"/>
    </source>
</evidence>
<sequence>MSATSSPQQVITKLLRRRIFASVPKDQQKILDQDGSWAVDSTSRQGVSLVPDHVLDTLIKHSQHVGIHEERVVNSENGNRDDSDAPEEEDLGDAAVIGTEHVLQTTEVPQSSKSAPSSPSVQISWEPTPQPSPAQDSKPLIKSQVDQVVQGSKDPESSGPSFHPDPEDQVPSTESILRARFEDDEQEIEMDMDLPQAQEVADERVNLEPAPVQIESTPATTVCPQVVNETPSCAQPHEVVPATVFNSNTAAPSRRRRIMKAITFDSSICVRPVEPETCSVRRQSVTHLAEVDSLDTTLSSSLVPATCTTVATQTPTARIEPEESLTPLVGRHEAGTRPSAFQMHVAQSSESLQSTAGQERGLSSQGLMDTYTRFTHFYPTYVTTYSGNLTNFVKACLCLEHLEIERALREACYDDFVRAFSGGYLDYVRKAGPGQEPLPAIEWFNMLRGQLVFSGLVITKANLKIALQEHPEEVARARKYLLCEPPQETDGISEQPVNEPCETADQGTNAMAGNTSPTHTPQASPPGPASRLVRTRPFPRHASKASALPPAVSTSSSRSRLSMPSQYFRNLKRESRGDKQGLSRPADRDERLREALRRARAESRQGSHSFRGSTGP</sequence>
<dbReference type="STRING" id="1081109.A0A166UCM5"/>
<dbReference type="EMBL" id="AZGY01000002">
    <property type="protein sequence ID" value="OAA32348.1"/>
    <property type="molecule type" value="Genomic_DNA"/>
</dbReference>
<protein>
    <submittedName>
        <fullName evidence="2">Uncharacterized protein</fullName>
    </submittedName>
</protein>
<feature type="compositionally biased region" description="Basic and acidic residues" evidence="1">
    <location>
        <begin position="68"/>
        <end position="83"/>
    </location>
</feature>
<evidence type="ECO:0000256" key="1">
    <source>
        <dbReference type="SAM" id="MobiDB-lite"/>
    </source>
</evidence>
<feature type="region of interest" description="Disordered" evidence="1">
    <location>
        <begin position="68"/>
        <end position="172"/>
    </location>
</feature>
<keyword evidence="3" id="KW-1185">Reference proteome</keyword>
<accession>A0A166UCM5</accession>
<feature type="region of interest" description="Disordered" evidence="1">
    <location>
        <begin position="487"/>
        <end position="616"/>
    </location>
</feature>
<dbReference type="Proteomes" id="UP000078544">
    <property type="component" value="Unassembled WGS sequence"/>
</dbReference>
<feature type="compositionally biased region" description="Low complexity" evidence="1">
    <location>
        <begin position="553"/>
        <end position="565"/>
    </location>
</feature>
<dbReference type="OrthoDB" id="3538943at2759"/>
<organism evidence="2 3">
    <name type="scientific">Moelleriella libera RCEF 2490</name>
    <dbReference type="NCBI Taxonomy" id="1081109"/>
    <lineage>
        <taxon>Eukaryota</taxon>
        <taxon>Fungi</taxon>
        <taxon>Dikarya</taxon>
        <taxon>Ascomycota</taxon>
        <taxon>Pezizomycotina</taxon>
        <taxon>Sordariomycetes</taxon>
        <taxon>Hypocreomycetidae</taxon>
        <taxon>Hypocreales</taxon>
        <taxon>Clavicipitaceae</taxon>
        <taxon>Moelleriella</taxon>
    </lineage>
</organism>
<feature type="compositionally biased region" description="Polar residues" evidence="1">
    <location>
        <begin position="505"/>
        <end position="522"/>
    </location>
</feature>
<proteinExistence type="predicted"/>